<proteinExistence type="inferred from homology"/>
<evidence type="ECO:0000256" key="2">
    <source>
        <dbReference type="ARBA" id="ARBA00022801"/>
    </source>
</evidence>
<dbReference type="PANTHER" id="PTHR21661">
    <property type="entry name" value="EPOXIDE HYDROLASE 1-RELATED"/>
    <property type="match status" value="1"/>
</dbReference>
<evidence type="ECO:0000313" key="5">
    <source>
        <dbReference type="Proteomes" id="UP000469558"/>
    </source>
</evidence>
<protein>
    <submittedName>
        <fullName evidence="4">Putative epoxide hydrolase</fullName>
    </submittedName>
</protein>
<evidence type="ECO:0000313" key="4">
    <source>
        <dbReference type="EMBL" id="TVY82933.1"/>
    </source>
</evidence>
<dbReference type="EMBL" id="QGMK01000256">
    <property type="protein sequence ID" value="TVY82933.1"/>
    <property type="molecule type" value="Genomic_DNA"/>
</dbReference>
<dbReference type="PIRSF" id="PIRSF001112">
    <property type="entry name" value="Epoxide_hydrolase"/>
    <property type="match status" value="1"/>
</dbReference>
<dbReference type="InterPro" id="IPR029058">
    <property type="entry name" value="AB_hydrolase_fold"/>
</dbReference>
<evidence type="ECO:0000256" key="1">
    <source>
        <dbReference type="ARBA" id="ARBA00010088"/>
    </source>
</evidence>
<dbReference type="InterPro" id="IPR000639">
    <property type="entry name" value="Epox_hydrolase-like"/>
</dbReference>
<dbReference type="AlphaFoldDB" id="A0A8T9CJM5"/>
<comment type="similarity">
    <text evidence="1">Belongs to the peptidase S33 family.</text>
</comment>
<dbReference type="InterPro" id="IPR010497">
    <property type="entry name" value="Epoxide_hydro_N"/>
</dbReference>
<sequence length="386" mass="42686">MALPFFNPPSGCTVTPTPFSINIPESSLTELQTILKYSKLAKPTYENSNSDKYHGVSREWLEHAKSSWENTFDWRKSEAYVNNFPQYTMPVVVNGQQPMKIHFAALFSERKDAVPLLLLHGWPGSFLEFLPMLSLLQQEHTPSNMPYHVIVPSLPGFAFSDAPPLDREFDLGDVAALMDGLMGNLGFGGGYVAQGGDVGSKVSRILGAKCASCKAVHLNYCPVPEPANPIGEVDKIDLEIYERAAEFKAKSGGYAVEQATRPSTIGLVLANPEIDTILEAISLYWLTDTIPSSVYMYRQRFESEDKGGAGNPNYYIDKPLGFSAFPQERWPAPKAWAATTGDLGGHFAALEQPALLLQDIKDFVAQVWKSVITYWEKSEFGDDCRG</sequence>
<evidence type="ECO:0000259" key="3">
    <source>
        <dbReference type="Pfam" id="PF06441"/>
    </source>
</evidence>
<dbReference type="PANTHER" id="PTHR21661:SF39">
    <property type="entry name" value="HYDROLASE, PUTATIVE (AFU_ORTHOLOGUE AFUA_3G08960)-RELATED"/>
    <property type="match status" value="1"/>
</dbReference>
<feature type="domain" description="Epoxide hydrolase N-terminal" evidence="3">
    <location>
        <begin position="17"/>
        <end position="129"/>
    </location>
</feature>
<dbReference type="Proteomes" id="UP000469558">
    <property type="component" value="Unassembled WGS sequence"/>
</dbReference>
<comment type="caution">
    <text evidence="4">The sequence shown here is derived from an EMBL/GenBank/DDBJ whole genome shotgun (WGS) entry which is preliminary data.</text>
</comment>
<dbReference type="OrthoDB" id="7130006at2759"/>
<reference evidence="4 5" key="1">
    <citation type="submission" date="2018-05" db="EMBL/GenBank/DDBJ databases">
        <title>Genome sequencing and assembly of the regulated plant pathogen Lachnellula willkommii and related sister species for the development of diagnostic species identification markers.</title>
        <authorList>
            <person name="Giroux E."/>
            <person name="Bilodeau G."/>
        </authorList>
    </citation>
    <scope>NUCLEOTIDE SEQUENCE [LARGE SCALE GENOMIC DNA]</scope>
    <source>
        <strain evidence="4 5">CBS 268.59</strain>
    </source>
</reference>
<keyword evidence="2 4" id="KW-0378">Hydrolase</keyword>
<dbReference type="Pfam" id="PF06441">
    <property type="entry name" value="EHN"/>
    <property type="match status" value="1"/>
</dbReference>
<gene>
    <name evidence="4" type="ORF">LSUE1_G001415</name>
</gene>
<dbReference type="SUPFAM" id="SSF53474">
    <property type="entry name" value="alpha/beta-Hydrolases"/>
    <property type="match status" value="1"/>
</dbReference>
<dbReference type="PRINTS" id="PR00412">
    <property type="entry name" value="EPOXHYDRLASE"/>
</dbReference>
<organism evidence="4 5">
    <name type="scientific">Lachnellula suecica</name>
    <dbReference type="NCBI Taxonomy" id="602035"/>
    <lineage>
        <taxon>Eukaryota</taxon>
        <taxon>Fungi</taxon>
        <taxon>Dikarya</taxon>
        <taxon>Ascomycota</taxon>
        <taxon>Pezizomycotina</taxon>
        <taxon>Leotiomycetes</taxon>
        <taxon>Helotiales</taxon>
        <taxon>Lachnaceae</taxon>
        <taxon>Lachnellula</taxon>
    </lineage>
</organism>
<keyword evidence="5" id="KW-1185">Reference proteome</keyword>
<dbReference type="GO" id="GO:0097176">
    <property type="term" value="P:epoxide metabolic process"/>
    <property type="evidence" value="ECO:0007669"/>
    <property type="project" value="TreeGrafter"/>
</dbReference>
<accession>A0A8T9CJM5</accession>
<name>A0A8T9CJM5_9HELO</name>
<dbReference type="GO" id="GO:0004301">
    <property type="term" value="F:epoxide hydrolase activity"/>
    <property type="evidence" value="ECO:0007669"/>
    <property type="project" value="TreeGrafter"/>
</dbReference>
<dbReference type="InterPro" id="IPR016292">
    <property type="entry name" value="Epoxide_hydrolase"/>
</dbReference>
<dbReference type="Gene3D" id="3.40.50.1820">
    <property type="entry name" value="alpha/beta hydrolase"/>
    <property type="match status" value="1"/>
</dbReference>